<feature type="compositionally biased region" description="Gly residues" evidence="1">
    <location>
        <begin position="14"/>
        <end position="24"/>
    </location>
</feature>
<reference evidence="2" key="1">
    <citation type="journal article" date="2020" name="Nat. Genet.">
        <title>Genomic diversifications of five Gossypium allopolyploid species and their impact on cotton improvement.</title>
        <authorList>
            <person name="Chen Z.J."/>
            <person name="Sreedasyam A."/>
            <person name="Ando A."/>
            <person name="Song Q."/>
            <person name="De Santiago L.M."/>
            <person name="Hulse-Kemp A.M."/>
            <person name="Ding M."/>
            <person name="Ye W."/>
            <person name="Kirkbride R.C."/>
            <person name="Jenkins J."/>
            <person name="Plott C."/>
            <person name="Lovell J."/>
            <person name="Lin Y.M."/>
            <person name="Vaughn R."/>
            <person name="Liu B."/>
            <person name="Simpson S."/>
            <person name="Scheffler B.E."/>
            <person name="Wen L."/>
            <person name="Saski C.A."/>
            <person name="Grover C.E."/>
            <person name="Hu G."/>
            <person name="Conover J.L."/>
            <person name="Carlson J.W."/>
            <person name="Shu S."/>
            <person name="Boston L.B."/>
            <person name="Williams M."/>
            <person name="Peterson D.G."/>
            <person name="McGee K."/>
            <person name="Jones D.C."/>
            <person name="Wendel J.F."/>
            <person name="Stelly D.M."/>
            <person name="Grimwood J."/>
            <person name="Schmutz J."/>
        </authorList>
    </citation>
    <scope>NUCLEOTIDE SEQUENCE [LARGE SCALE GENOMIC DNA]</scope>
    <source>
        <strain evidence="2">cv. TM-1</strain>
    </source>
</reference>
<dbReference type="KEGG" id="ghi:107907157"/>
<proteinExistence type="predicted"/>
<reference evidence="3" key="2">
    <citation type="submission" date="2025-08" db="UniProtKB">
        <authorList>
            <consortium name="RefSeq"/>
        </authorList>
    </citation>
    <scope>IDENTIFICATION</scope>
</reference>
<evidence type="ECO:0000256" key="1">
    <source>
        <dbReference type="SAM" id="MobiDB-lite"/>
    </source>
</evidence>
<accession>A0A1U8JMH9</accession>
<dbReference type="Proteomes" id="UP000818029">
    <property type="component" value="Chromosome D08"/>
</dbReference>
<dbReference type="GeneID" id="107907157"/>
<protein>
    <submittedName>
        <fullName evidence="3">Uncharacterized protein</fullName>
    </submittedName>
</protein>
<organism evidence="2 3">
    <name type="scientific">Gossypium hirsutum</name>
    <name type="common">Upland cotton</name>
    <name type="synonym">Gossypium mexicanum</name>
    <dbReference type="NCBI Taxonomy" id="3635"/>
    <lineage>
        <taxon>Eukaryota</taxon>
        <taxon>Viridiplantae</taxon>
        <taxon>Streptophyta</taxon>
        <taxon>Embryophyta</taxon>
        <taxon>Tracheophyta</taxon>
        <taxon>Spermatophyta</taxon>
        <taxon>Magnoliopsida</taxon>
        <taxon>eudicotyledons</taxon>
        <taxon>Gunneridae</taxon>
        <taxon>Pentapetalae</taxon>
        <taxon>rosids</taxon>
        <taxon>malvids</taxon>
        <taxon>Malvales</taxon>
        <taxon>Malvaceae</taxon>
        <taxon>Malvoideae</taxon>
        <taxon>Gossypium</taxon>
    </lineage>
</organism>
<dbReference type="PANTHER" id="PTHR15503">
    <property type="entry name" value="LDOC1 RELATED"/>
    <property type="match status" value="1"/>
</dbReference>
<name>A0A1U8JMH9_GOSHI</name>
<dbReference type="PANTHER" id="PTHR15503:SF45">
    <property type="entry name" value="RNA-DIRECTED DNA POLYMERASE HOMOLOG"/>
    <property type="match status" value="1"/>
</dbReference>
<dbReference type="Pfam" id="PF08284">
    <property type="entry name" value="RVP_2"/>
    <property type="match status" value="1"/>
</dbReference>
<dbReference type="PaxDb" id="3635-A0A1U8JMH9"/>
<dbReference type="InterPro" id="IPR032567">
    <property type="entry name" value="RTL1-rel"/>
</dbReference>
<keyword evidence="2" id="KW-1185">Reference proteome</keyword>
<sequence length="193" mass="21206">MGLGIAPVDQIRGHGTGRGGNGSGRGRRTPSRGAGQIETRQLGLVYAARYHEDSDDANVIAGTFFIHSVLYYALIDIGSTHSYIASIVSTNLGLTAENTAKEFSVISPLEYCVSLDCVTKRVTLRTTENDEAVMLSMRDIRTIREFLNAFPEEFPRVPLDREVEFGIDLLLGTALVPIIPYRMSLKELTELKA</sequence>
<evidence type="ECO:0000313" key="2">
    <source>
        <dbReference type="Proteomes" id="UP000818029"/>
    </source>
</evidence>
<evidence type="ECO:0000313" key="3">
    <source>
        <dbReference type="RefSeq" id="XP_016689903.2"/>
    </source>
</evidence>
<gene>
    <name evidence="3" type="primary">LOC107907157</name>
</gene>
<dbReference type="RefSeq" id="XP_016689903.2">
    <property type="nucleotide sequence ID" value="XM_016834414.2"/>
</dbReference>
<dbReference type="AlphaFoldDB" id="A0A1U8JMH9"/>
<feature type="region of interest" description="Disordered" evidence="1">
    <location>
        <begin position="1"/>
        <end position="34"/>
    </location>
</feature>